<feature type="compositionally biased region" description="Acidic residues" evidence="1">
    <location>
        <begin position="810"/>
        <end position="820"/>
    </location>
</feature>
<feature type="compositionally biased region" description="Low complexity" evidence="1">
    <location>
        <begin position="72"/>
        <end position="84"/>
    </location>
</feature>
<feature type="region of interest" description="Disordered" evidence="1">
    <location>
        <begin position="565"/>
        <end position="949"/>
    </location>
</feature>
<feature type="compositionally biased region" description="Polar residues" evidence="1">
    <location>
        <begin position="1"/>
        <end position="33"/>
    </location>
</feature>
<feature type="region of interest" description="Disordered" evidence="1">
    <location>
        <begin position="425"/>
        <end position="544"/>
    </location>
</feature>
<protein>
    <submittedName>
        <fullName evidence="2">Uncharacterized protein</fullName>
    </submittedName>
</protein>
<feature type="compositionally biased region" description="Low complexity" evidence="1">
    <location>
        <begin position="162"/>
        <end position="173"/>
    </location>
</feature>
<feature type="region of interest" description="Disordered" evidence="1">
    <location>
        <begin position="71"/>
        <end position="122"/>
    </location>
</feature>
<feature type="compositionally biased region" description="Basic and acidic residues" evidence="1">
    <location>
        <begin position="676"/>
        <end position="690"/>
    </location>
</feature>
<comment type="caution">
    <text evidence="2">The sequence shown here is derived from an EMBL/GenBank/DDBJ whole genome shotgun (WGS) entry which is preliminary data.</text>
</comment>
<gene>
    <name evidence="2" type="ORF">CAUJ_LOCUS10293</name>
</gene>
<feature type="compositionally biased region" description="Polar residues" evidence="1">
    <location>
        <begin position="705"/>
        <end position="721"/>
    </location>
</feature>
<evidence type="ECO:0000313" key="3">
    <source>
        <dbReference type="Proteomes" id="UP000835052"/>
    </source>
</evidence>
<feature type="region of interest" description="Disordered" evidence="1">
    <location>
        <begin position="242"/>
        <end position="261"/>
    </location>
</feature>
<keyword evidence="3" id="KW-1185">Reference proteome</keyword>
<dbReference type="AlphaFoldDB" id="A0A8S1HF79"/>
<feature type="region of interest" description="Disordered" evidence="1">
    <location>
        <begin position="1"/>
        <end position="35"/>
    </location>
</feature>
<reference evidence="2" key="1">
    <citation type="submission" date="2020-10" db="EMBL/GenBank/DDBJ databases">
        <authorList>
            <person name="Kikuchi T."/>
        </authorList>
    </citation>
    <scope>NUCLEOTIDE SEQUENCE</scope>
    <source>
        <strain evidence="2">NKZ352</strain>
    </source>
</reference>
<dbReference type="Proteomes" id="UP000835052">
    <property type="component" value="Unassembled WGS sequence"/>
</dbReference>
<feature type="compositionally biased region" description="Acidic residues" evidence="1">
    <location>
        <begin position="831"/>
        <end position="841"/>
    </location>
</feature>
<feature type="compositionally biased region" description="Basic and acidic residues" evidence="1">
    <location>
        <begin position="565"/>
        <end position="576"/>
    </location>
</feature>
<accession>A0A8S1HF79</accession>
<evidence type="ECO:0000313" key="2">
    <source>
        <dbReference type="EMBL" id="CAD6194374.1"/>
    </source>
</evidence>
<organism evidence="2 3">
    <name type="scientific">Caenorhabditis auriculariae</name>
    <dbReference type="NCBI Taxonomy" id="2777116"/>
    <lineage>
        <taxon>Eukaryota</taxon>
        <taxon>Metazoa</taxon>
        <taxon>Ecdysozoa</taxon>
        <taxon>Nematoda</taxon>
        <taxon>Chromadorea</taxon>
        <taxon>Rhabditida</taxon>
        <taxon>Rhabditina</taxon>
        <taxon>Rhabditomorpha</taxon>
        <taxon>Rhabditoidea</taxon>
        <taxon>Rhabditidae</taxon>
        <taxon>Peloderinae</taxon>
        <taxon>Caenorhabditis</taxon>
    </lineage>
</organism>
<name>A0A8S1HF79_9PELO</name>
<feature type="compositionally biased region" description="Basic and acidic residues" evidence="1">
    <location>
        <begin position="361"/>
        <end position="370"/>
    </location>
</feature>
<feature type="compositionally biased region" description="Basic and acidic residues" evidence="1">
    <location>
        <begin position="95"/>
        <end position="107"/>
    </location>
</feature>
<proteinExistence type="predicted"/>
<feature type="region of interest" description="Disordered" evidence="1">
    <location>
        <begin position="138"/>
        <end position="173"/>
    </location>
</feature>
<evidence type="ECO:0000256" key="1">
    <source>
        <dbReference type="SAM" id="MobiDB-lite"/>
    </source>
</evidence>
<dbReference type="EMBL" id="CAJGYM010000043">
    <property type="protein sequence ID" value="CAD6194374.1"/>
    <property type="molecule type" value="Genomic_DNA"/>
</dbReference>
<feature type="region of interest" description="Disordered" evidence="1">
    <location>
        <begin position="40"/>
        <end position="59"/>
    </location>
</feature>
<sequence length="949" mass="107546">MSSTGGSYRPYTHNNYRSPQTNLMLPEGTNLSKNLELPKTNDHLLRGPAPSYSMPYKSSFDNKPIKLHYNYSTRKSSRTISRTPSPMPRKQMTTIKEEDSQDKDKELPPALPPRETSLGENLRTTSFSQKSYIAEPQPASLAGKQKQQENVSSFPSAELSASPQLNYSSSSHLSYKPSLHGYSPRPLYNYGSSSNYSSRSMESDFSIEKSDRPIYPVAPEKIQEKAHTVENEAFSLANNQSLSKTNPEMSTNLSTPRRPLTGTTAMVQSKPIEKEEYSKNSELTSSARTFSNQSQLPVYTSSLKGYQSYYNQNYLNSPSILSSRPYSPNIVTHSIERTILPVGLETEARNYHGNSSTIQFCEEKSKHDVPSGESKSSSRLQEEPLKEVPVATPIRNVYTGLNFAYSDRQRKEVERLRAAEELSIRKKEEERKKSEEEDRKKAEEAQRVENEIRRRAEEENRKKIEEENRKKAEVEQLRKAEEKRQNVEKEKIEQELALKKQEMNSQSISQEESKASEAINITKSEKPLITETRPNPVEEPQDLVPIFDTDEADVAAFKRQISEQKKRLREEKKANSKNEVGALVRRQSNDRIPFAPTVEDITPANSHEDENASQKEHQESSASSHENDELEKNSFSTAEEDSEVTEKESQEIEQEENTLSDEEVIEEPEKQDDAEERCISEGKENENKDAETDETAGNSLPVAEQDSQITDENSEETNGSTDEPLENEEDDQNLEHNDDALETINLETTKNMNFKEDLVNCESETDSDKFKAVQSGSKQLFDLDDSEDDTFLLPERNNLESSSPQKNESPESDNSESSQEDLDRTLQVETENLDEEQEDSEVSAAKLLDLKETEAVSHESVENAKSSEETEDIPEKNNSETLLIENSMEEEKEQDDGLTVDVHETDENDSEKGIPTPPTSPVEQLETEELSEKDEHENDENQSSQVSDG</sequence>
<feature type="compositionally biased region" description="Polar residues" evidence="1">
    <location>
        <begin position="148"/>
        <end position="161"/>
    </location>
</feature>
<feature type="region of interest" description="Disordered" evidence="1">
    <location>
        <begin position="359"/>
        <end position="387"/>
    </location>
</feature>
<feature type="compositionally biased region" description="Basic and acidic residues" evidence="1">
    <location>
        <begin position="606"/>
        <end position="632"/>
    </location>
</feature>
<feature type="compositionally biased region" description="Acidic residues" evidence="1">
    <location>
        <begin position="887"/>
        <end position="909"/>
    </location>
</feature>
<feature type="compositionally biased region" description="Basic and acidic residues" evidence="1">
    <location>
        <begin position="848"/>
        <end position="878"/>
    </location>
</feature>
<feature type="compositionally biased region" description="Acidic residues" evidence="1">
    <location>
        <begin position="723"/>
        <end position="732"/>
    </location>
</feature>
<feature type="compositionally biased region" description="Acidic residues" evidence="1">
    <location>
        <begin position="925"/>
        <end position="940"/>
    </location>
</feature>
<feature type="compositionally biased region" description="Basic and acidic residues" evidence="1">
    <location>
        <begin position="425"/>
        <end position="502"/>
    </location>
</feature>
<feature type="compositionally biased region" description="Acidic residues" evidence="1">
    <location>
        <begin position="651"/>
        <end position="675"/>
    </location>
</feature>